<name>A0A2P5AAC9_PARAD</name>
<organism evidence="1 2">
    <name type="scientific">Parasponia andersonii</name>
    <name type="common">Sponia andersonii</name>
    <dbReference type="NCBI Taxonomy" id="3476"/>
    <lineage>
        <taxon>Eukaryota</taxon>
        <taxon>Viridiplantae</taxon>
        <taxon>Streptophyta</taxon>
        <taxon>Embryophyta</taxon>
        <taxon>Tracheophyta</taxon>
        <taxon>Spermatophyta</taxon>
        <taxon>Magnoliopsida</taxon>
        <taxon>eudicotyledons</taxon>
        <taxon>Gunneridae</taxon>
        <taxon>Pentapetalae</taxon>
        <taxon>rosids</taxon>
        <taxon>fabids</taxon>
        <taxon>Rosales</taxon>
        <taxon>Cannabaceae</taxon>
        <taxon>Parasponia</taxon>
    </lineage>
</organism>
<gene>
    <name evidence="1" type="ORF">PanWU01x14_352220</name>
</gene>
<feature type="non-terminal residue" evidence="1">
    <location>
        <position position="1"/>
    </location>
</feature>
<comment type="caution">
    <text evidence="1">The sequence shown here is derived from an EMBL/GenBank/DDBJ whole genome shotgun (WGS) entry which is preliminary data.</text>
</comment>
<dbReference type="AlphaFoldDB" id="A0A2P5AAC9"/>
<reference evidence="2" key="1">
    <citation type="submission" date="2016-06" db="EMBL/GenBank/DDBJ databases">
        <title>Parallel loss of symbiosis genes in relatives of nitrogen-fixing non-legume Parasponia.</title>
        <authorList>
            <person name="Van Velzen R."/>
            <person name="Holmer R."/>
            <person name="Bu F."/>
            <person name="Rutten L."/>
            <person name="Van Zeijl A."/>
            <person name="Liu W."/>
            <person name="Santuari L."/>
            <person name="Cao Q."/>
            <person name="Sharma T."/>
            <person name="Shen D."/>
            <person name="Roswanjaya Y."/>
            <person name="Wardhani T."/>
            <person name="Kalhor M.S."/>
            <person name="Jansen J."/>
            <person name="Van den Hoogen J."/>
            <person name="Gungor B."/>
            <person name="Hartog M."/>
            <person name="Hontelez J."/>
            <person name="Verver J."/>
            <person name="Yang W.-C."/>
            <person name="Schijlen E."/>
            <person name="Repin R."/>
            <person name="Schilthuizen M."/>
            <person name="Schranz E."/>
            <person name="Heidstra R."/>
            <person name="Miyata K."/>
            <person name="Fedorova E."/>
            <person name="Kohlen W."/>
            <person name="Bisseling T."/>
            <person name="Smit S."/>
            <person name="Geurts R."/>
        </authorList>
    </citation>
    <scope>NUCLEOTIDE SEQUENCE [LARGE SCALE GENOMIC DNA]</scope>
    <source>
        <strain evidence="2">cv. WU1-14</strain>
    </source>
</reference>
<proteinExistence type="predicted"/>
<dbReference type="EMBL" id="JXTB01000724">
    <property type="protein sequence ID" value="PON33497.1"/>
    <property type="molecule type" value="Genomic_DNA"/>
</dbReference>
<dbReference type="Proteomes" id="UP000237105">
    <property type="component" value="Unassembled WGS sequence"/>
</dbReference>
<protein>
    <submittedName>
        <fullName evidence="1">Uncharacterized protein</fullName>
    </submittedName>
</protein>
<evidence type="ECO:0000313" key="2">
    <source>
        <dbReference type="Proteomes" id="UP000237105"/>
    </source>
</evidence>
<keyword evidence="2" id="KW-1185">Reference proteome</keyword>
<sequence length="116" mass="13133">LGSIGAFTGLQPSSLVSPNKSIVYFLCDMEISLLLLATFIPRKYLGVPRSLISNSLAISFNLLKIITGEYYVVYIYNQNCDFLVRRLFNKESMISLSLQVSMTLDYPRKSLEPSPW</sequence>
<accession>A0A2P5AAC9</accession>
<evidence type="ECO:0000313" key="1">
    <source>
        <dbReference type="EMBL" id="PON33497.1"/>
    </source>
</evidence>